<dbReference type="KEGG" id="sth:STH2996"/>
<protein>
    <submittedName>
        <fullName evidence="4">Flagellar hook assembly protein</fullName>
    </submittedName>
</protein>
<evidence type="ECO:0000256" key="1">
    <source>
        <dbReference type="ARBA" id="ARBA00010577"/>
    </source>
</evidence>
<proteinExistence type="inferred from homology"/>
<dbReference type="EMBL" id="AP006840">
    <property type="protein sequence ID" value="BAD41979.1"/>
    <property type="molecule type" value="Genomic_DNA"/>
</dbReference>
<dbReference type="Proteomes" id="UP000000417">
    <property type="component" value="Chromosome"/>
</dbReference>
<gene>
    <name evidence="4" type="primary">flgD</name>
    <name evidence="4" type="ordered locus">STH2996</name>
</gene>
<keyword evidence="4" id="KW-0969">Cilium</keyword>
<name>Q67K21_SYMTH</name>
<evidence type="ECO:0000313" key="4">
    <source>
        <dbReference type="EMBL" id="BAD41979.1"/>
    </source>
</evidence>
<evidence type="ECO:0000256" key="2">
    <source>
        <dbReference type="ARBA" id="ARBA00022795"/>
    </source>
</evidence>
<accession>Q67K21</accession>
<feature type="region of interest" description="Disordered" evidence="3">
    <location>
        <begin position="1"/>
        <end position="27"/>
    </location>
</feature>
<dbReference type="Pfam" id="PF03963">
    <property type="entry name" value="FlgD"/>
    <property type="match status" value="1"/>
</dbReference>
<keyword evidence="4" id="KW-0282">Flagellum</keyword>
<reference evidence="4 5" key="1">
    <citation type="journal article" date="2004" name="Nucleic Acids Res.">
        <title>Genome sequence of Symbiobacterium thermophilum, an uncultivable bacterium that depends on microbial commensalism.</title>
        <authorList>
            <person name="Ueda K."/>
            <person name="Yamashita A."/>
            <person name="Ishikawa J."/>
            <person name="Shimada M."/>
            <person name="Watsuji T."/>
            <person name="Morimura K."/>
            <person name="Ikeda H."/>
            <person name="Hattori M."/>
            <person name="Beppu T."/>
        </authorList>
    </citation>
    <scope>NUCLEOTIDE SEQUENCE [LARGE SCALE GENOMIC DNA]</scope>
    <source>
        <strain evidence="5">T / IAM 14863</strain>
    </source>
</reference>
<organism evidence="4 5">
    <name type="scientific">Symbiobacterium thermophilum (strain DSM 24528 / JCM 14929 / IAM 14863 / T)</name>
    <dbReference type="NCBI Taxonomy" id="292459"/>
    <lineage>
        <taxon>Bacteria</taxon>
        <taxon>Bacillati</taxon>
        <taxon>Bacillota</taxon>
        <taxon>Clostridia</taxon>
        <taxon>Eubacteriales</taxon>
        <taxon>Symbiobacteriaceae</taxon>
        <taxon>Symbiobacterium</taxon>
    </lineage>
</organism>
<dbReference type="OrthoDB" id="280334at2"/>
<keyword evidence="4" id="KW-0966">Cell projection</keyword>
<sequence length="139" mass="15380">MSVNGVQGVQPGTASGAGQTAESRRPTDQLGKMEFLQLLVTQLRYQDPLNPIDDREFMAQLAQFSALEQMTENVRWARLSYGLSLVGAAVKYWGTEGQPEIGIVYAVRIDSGEPLLNLGNREIRLEQVIEVAPPSFEEE</sequence>
<dbReference type="STRING" id="292459.STH2996"/>
<dbReference type="RefSeq" id="WP_011197111.1">
    <property type="nucleotide sequence ID" value="NC_006177.1"/>
</dbReference>
<evidence type="ECO:0000256" key="3">
    <source>
        <dbReference type="SAM" id="MobiDB-lite"/>
    </source>
</evidence>
<feature type="compositionally biased region" description="Polar residues" evidence="3">
    <location>
        <begin position="1"/>
        <end position="21"/>
    </location>
</feature>
<dbReference type="GO" id="GO:0044781">
    <property type="term" value="P:bacterial-type flagellum organization"/>
    <property type="evidence" value="ECO:0007669"/>
    <property type="project" value="UniProtKB-KW"/>
</dbReference>
<dbReference type="HOGENOM" id="CLU_047535_1_0_9"/>
<dbReference type="AlphaFoldDB" id="Q67K21"/>
<dbReference type="InterPro" id="IPR005648">
    <property type="entry name" value="FlgD"/>
</dbReference>
<comment type="similarity">
    <text evidence="1">Belongs to the FlgD family.</text>
</comment>
<dbReference type="eggNOG" id="COG1843">
    <property type="taxonomic scope" value="Bacteria"/>
</dbReference>
<keyword evidence="2" id="KW-1005">Bacterial flagellum biogenesis</keyword>
<evidence type="ECO:0000313" key="5">
    <source>
        <dbReference type="Proteomes" id="UP000000417"/>
    </source>
</evidence>
<keyword evidence="5" id="KW-1185">Reference proteome</keyword>